<reference evidence="11" key="1">
    <citation type="submission" date="2025-08" db="UniProtKB">
        <authorList>
            <consortium name="RefSeq"/>
        </authorList>
    </citation>
    <scope>IDENTIFICATION</scope>
    <source>
        <tissue evidence="11">Whole insect</tissue>
    </source>
</reference>
<proteinExistence type="inferred from homology"/>
<evidence type="ECO:0000256" key="8">
    <source>
        <dbReference type="ARBA" id="ARBA00023180"/>
    </source>
</evidence>
<evidence type="ECO:0000256" key="6">
    <source>
        <dbReference type="ARBA" id="ARBA00023136"/>
    </source>
</evidence>
<feature type="transmembrane region" description="Helical" evidence="9">
    <location>
        <begin position="284"/>
        <end position="311"/>
    </location>
</feature>
<keyword evidence="6 9" id="KW-0472">Membrane</keyword>
<evidence type="ECO:0000256" key="1">
    <source>
        <dbReference type="ARBA" id="ARBA00004651"/>
    </source>
</evidence>
<feature type="transmembrane region" description="Helical" evidence="9">
    <location>
        <begin position="104"/>
        <end position="123"/>
    </location>
</feature>
<dbReference type="Gene3D" id="1.10.287.70">
    <property type="match status" value="1"/>
</dbReference>
<comment type="subcellular location">
    <subcellularLocation>
        <location evidence="1">Cell membrane</location>
        <topology evidence="1">Multi-pass membrane protein</topology>
    </subcellularLocation>
</comment>
<name>A0A6P7GU83_DIAVI</name>
<dbReference type="GO" id="GO:0015276">
    <property type="term" value="F:ligand-gated monoatomic ion channel activity"/>
    <property type="evidence" value="ECO:0007669"/>
    <property type="project" value="InterPro"/>
</dbReference>
<gene>
    <name evidence="11" type="primary">LOC114346775</name>
</gene>
<keyword evidence="8" id="KW-0325">Glycoprotein</keyword>
<evidence type="ECO:0000256" key="4">
    <source>
        <dbReference type="ARBA" id="ARBA00022692"/>
    </source>
</evidence>
<feature type="transmembrane region" description="Helical" evidence="9">
    <location>
        <begin position="45"/>
        <end position="65"/>
    </location>
</feature>
<comment type="similarity">
    <text evidence="2">Belongs to the glutamate-gated ion channel (TC 1.A.10.1) family.</text>
</comment>
<protein>
    <submittedName>
        <fullName evidence="11">Uncharacterized protein LOC114346775</fullName>
    </submittedName>
</protein>
<keyword evidence="4 9" id="KW-0812">Transmembrane</keyword>
<dbReference type="GO" id="GO:0005886">
    <property type="term" value="C:plasma membrane"/>
    <property type="evidence" value="ECO:0007669"/>
    <property type="project" value="UniProtKB-SubCell"/>
</dbReference>
<organism evidence="11">
    <name type="scientific">Diabrotica virgifera virgifera</name>
    <name type="common">western corn rootworm</name>
    <dbReference type="NCBI Taxonomy" id="50390"/>
    <lineage>
        <taxon>Eukaryota</taxon>
        <taxon>Metazoa</taxon>
        <taxon>Ecdysozoa</taxon>
        <taxon>Arthropoda</taxon>
        <taxon>Hexapoda</taxon>
        <taxon>Insecta</taxon>
        <taxon>Pterygota</taxon>
        <taxon>Neoptera</taxon>
        <taxon>Endopterygota</taxon>
        <taxon>Coleoptera</taxon>
        <taxon>Polyphaga</taxon>
        <taxon>Cucujiformia</taxon>
        <taxon>Chrysomeloidea</taxon>
        <taxon>Chrysomelidae</taxon>
        <taxon>Galerucinae</taxon>
        <taxon>Diabroticina</taxon>
        <taxon>Diabroticites</taxon>
        <taxon>Diabrotica</taxon>
    </lineage>
</organism>
<evidence type="ECO:0000256" key="7">
    <source>
        <dbReference type="ARBA" id="ARBA00023170"/>
    </source>
</evidence>
<evidence type="ECO:0000256" key="3">
    <source>
        <dbReference type="ARBA" id="ARBA00022475"/>
    </source>
</evidence>
<dbReference type="AlphaFoldDB" id="A0A6P7GU83"/>
<dbReference type="InParanoid" id="A0A6P7GU83"/>
<keyword evidence="3" id="KW-1003">Cell membrane</keyword>
<feature type="domain" description="Ionotropic glutamate receptor C-terminal" evidence="10">
    <location>
        <begin position="46"/>
        <end position="297"/>
    </location>
</feature>
<evidence type="ECO:0000313" key="11">
    <source>
        <dbReference type="RefSeq" id="XP_028153326.1"/>
    </source>
</evidence>
<evidence type="ECO:0000256" key="9">
    <source>
        <dbReference type="SAM" id="Phobius"/>
    </source>
</evidence>
<dbReference type="GO" id="GO:0050906">
    <property type="term" value="P:detection of stimulus involved in sensory perception"/>
    <property type="evidence" value="ECO:0007669"/>
    <property type="project" value="UniProtKB-ARBA"/>
</dbReference>
<keyword evidence="5 9" id="KW-1133">Transmembrane helix</keyword>
<dbReference type="PANTHER" id="PTHR42643">
    <property type="entry name" value="IONOTROPIC RECEPTOR 20A-RELATED"/>
    <property type="match status" value="1"/>
</dbReference>
<evidence type="ECO:0000259" key="10">
    <source>
        <dbReference type="Pfam" id="PF00060"/>
    </source>
</evidence>
<dbReference type="Pfam" id="PF00060">
    <property type="entry name" value="Lig_chan"/>
    <property type="match status" value="1"/>
</dbReference>
<dbReference type="RefSeq" id="XP_028153326.1">
    <property type="nucleotide sequence ID" value="XM_028297525.1"/>
</dbReference>
<accession>A0A6P7GU83</accession>
<dbReference type="InterPro" id="IPR052192">
    <property type="entry name" value="Insect_Ionotropic_Sensory_Rcpt"/>
</dbReference>
<dbReference type="PANTHER" id="PTHR42643:SF24">
    <property type="entry name" value="IONOTROPIC RECEPTOR 60A"/>
    <property type="match status" value="1"/>
</dbReference>
<evidence type="ECO:0000256" key="2">
    <source>
        <dbReference type="ARBA" id="ARBA00008685"/>
    </source>
</evidence>
<dbReference type="InterPro" id="IPR001320">
    <property type="entry name" value="Iontro_rcpt_C"/>
</dbReference>
<sequence length="330" mass="38591">MVFISNYYLEHKLFYVPTIEDRSIILMPKPKELPYWKNNVLAYQLPVWCCIYALIPLLSFIVLGYAKLIQNTDTKYFGSSFGDNLFTVFGLSLNIAATRIPVTWNLRVLLGFYLFFCLLELTYRQAKITSLSASSLYEKRIKNMEDLADSDIPFKTFPGLVMFIPSNSQLQNKIAFLAETEENYKYLSIMAYQQGFAAIWAESGLLVHPFLYEEMDYFQFITYTSGFFIPDHHIFYEQFHSSIKAVLEFGFLEALSRKYKHFYILQDRHTGIYQSKDKTVKRDLVSCMFMFIVLIAGYFVSLIVFGIELLLGNKCKIHTKRRKIFGEKKN</sequence>
<keyword evidence="7" id="KW-0675">Receptor</keyword>
<evidence type="ECO:0000256" key="5">
    <source>
        <dbReference type="ARBA" id="ARBA00022989"/>
    </source>
</evidence>